<dbReference type="AlphaFoldDB" id="A0A852VM04"/>
<gene>
    <name evidence="1" type="ORF">HDF08_003546</name>
</gene>
<organism evidence="1 2">
    <name type="scientific">Tunturiibacter lichenicola</name>
    <dbReference type="NCBI Taxonomy" id="2051959"/>
    <lineage>
        <taxon>Bacteria</taxon>
        <taxon>Pseudomonadati</taxon>
        <taxon>Acidobacteriota</taxon>
        <taxon>Terriglobia</taxon>
        <taxon>Terriglobales</taxon>
        <taxon>Acidobacteriaceae</taxon>
        <taxon>Tunturiibacter</taxon>
    </lineage>
</organism>
<accession>A0A852VM04</accession>
<protein>
    <submittedName>
        <fullName evidence="1">Uncharacterized protein</fullName>
    </submittedName>
</protein>
<name>A0A852VM04_9BACT</name>
<comment type="caution">
    <text evidence="1">The sequence shown here is derived from an EMBL/GenBank/DDBJ whole genome shotgun (WGS) entry which is preliminary data.</text>
</comment>
<proteinExistence type="predicted"/>
<evidence type="ECO:0000313" key="2">
    <source>
        <dbReference type="Proteomes" id="UP000564385"/>
    </source>
</evidence>
<reference evidence="1 2" key="1">
    <citation type="submission" date="2020-07" db="EMBL/GenBank/DDBJ databases">
        <title>Genomic Encyclopedia of Type Strains, Phase IV (KMG-V): Genome sequencing to study the core and pangenomes of soil and plant-associated prokaryotes.</title>
        <authorList>
            <person name="Whitman W."/>
        </authorList>
    </citation>
    <scope>NUCLEOTIDE SEQUENCE [LARGE SCALE GENOMIC DNA]</scope>
    <source>
        <strain evidence="1 2">M8UP22</strain>
    </source>
</reference>
<dbReference type="EMBL" id="JACCCU010000002">
    <property type="protein sequence ID" value="NYF91444.1"/>
    <property type="molecule type" value="Genomic_DNA"/>
</dbReference>
<evidence type="ECO:0000313" key="1">
    <source>
        <dbReference type="EMBL" id="NYF91444.1"/>
    </source>
</evidence>
<sequence length="59" mass="6681">MTEVVRPLEAINNLVYLALNDSDDPVKANLYMQMAKGQIALLNEITLSTLRFCDEQPKK</sequence>
<dbReference type="Proteomes" id="UP000564385">
    <property type="component" value="Unassembled WGS sequence"/>
</dbReference>